<dbReference type="Gene3D" id="2.60.120.290">
    <property type="entry name" value="Spermadhesin, CUB domain"/>
    <property type="match status" value="1"/>
</dbReference>
<accession>A0A8B6H0V3</accession>
<evidence type="ECO:0000259" key="4">
    <source>
        <dbReference type="PROSITE" id="PS01180"/>
    </source>
</evidence>
<keyword evidence="2" id="KW-1015">Disulfide bond</keyword>
<dbReference type="AlphaFoldDB" id="A0A8B6H0V3"/>
<evidence type="ECO:0000256" key="3">
    <source>
        <dbReference type="PROSITE-ProRule" id="PRU00059"/>
    </source>
</evidence>
<feature type="domain" description="CUB" evidence="4">
    <location>
        <begin position="89"/>
        <end position="198"/>
    </location>
</feature>
<dbReference type="InterPro" id="IPR000859">
    <property type="entry name" value="CUB_dom"/>
</dbReference>
<dbReference type="CDD" id="cd00041">
    <property type="entry name" value="CUB"/>
    <property type="match status" value="1"/>
</dbReference>
<comment type="caution">
    <text evidence="3">Lacks conserved residue(s) required for the propagation of feature annotation.</text>
</comment>
<dbReference type="InterPro" id="IPR035914">
    <property type="entry name" value="Sperma_CUB_dom_sf"/>
</dbReference>
<evidence type="ECO:0000313" key="5">
    <source>
        <dbReference type="EMBL" id="VDI72044.1"/>
    </source>
</evidence>
<dbReference type="Proteomes" id="UP000596742">
    <property type="component" value="Unassembled WGS sequence"/>
</dbReference>
<dbReference type="EMBL" id="UYJE01009284">
    <property type="protein sequence ID" value="VDI72044.1"/>
    <property type="molecule type" value="Genomic_DNA"/>
</dbReference>
<dbReference type="OrthoDB" id="5975444at2759"/>
<reference evidence="5" key="1">
    <citation type="submission" date="2018-11" db="EMBL/GenBank/DDBJ databases">
        <authorList>
            <person name="Alioto T."/>
            <person name="Alioto T."/>
        </authorList>
    </citation>
    <scope>NUCLEOTIDE SEQUENCE</scope>
</reference>
<evidence type="ECO:0000256" key="1">
    <source>
        <dbReference type="ARBA" id="ARBA00022737"/>
    </source>
</evidence>
<proteinExistence type="predicted"/>
<dbReference type="SUPFAM" id="SSF49854">
    <property type="entry name" value="Spermadhesin, CUB domain"/>
    <property type="match status" value="1"/>
</dbReference>
<evidence type="ECO:0000256" key="2">
    <source>
        <dbReference type="ARBA" id="ARBA00023157"/>
    </source>
</evidence>
<dbReference type="PANTHER" id="PTHR24251">
    <property type="entry name" value="OVOCHYMASE-RELATED"/>
    <property type="match status" value="1"/>
</dbReference>
<keyword evidence="1" id="KW-0677">Repeat</keyword>
<protein>
    <recommendedName>
        <fullName evidence="4">CUB domain-containing protein</fullName>
    </recommendedName>
</protein>
<dbReference type="SMART" id="SM00042">
    <property type="entry name" value="CUB"/>
    <property type="match status" value="1"/>
</dbReference>
<gene>
    <name evidence="5" type="ORF">MGAL_10B027376</name>
</gene>
<dbReference type="Pfam" id="PF00431">
    <property type="entry name" value="CUB"/>
    <property type="match status" value="1"/>
</dbReference>
<evidence type="ECO:0000313" key="6">
    <source>
        <dbReference type="Proteomes" id="UP000596742"/>
    </source>
</evidence>
<comment type="caution">
    <text evidence="5">The sequence shown here is derived from an EMBL/GenBank/DDBJ whole genome shotgun (WGS) entry which is preliminary data.</text>
</comment>
<sequence length="199" mass="22073">MSLISHIGPTMCTNKCKSLYGCNGVNFDRHQLTCELLRIYPTTEDISEKAGSMFAAISSLQPIKAAACRPNPCSENNKCIVSRHNKPFCISTVGGELIFVKTIRSTNYPAAYPNSDSRSWSLDADNNTRLVLKFKAFKMEAGSDVLRIYDRLGGIQLYSLTGFLNPDNIWSKANGFYITFRSDGSVTYSGFSIDVYKTS</sequence>
<keyword evidence="6" id="KW-1185">Reference proteome</keyword>
<name>A0A8B6H0V3_MYTGA</name>
<dbReference type="PROSITE" id="PS01180">
    <property type="entry name" value="CUB"/>
    <property type="match status" value="1"/>
</dbReference>
<organism evidence="5 6">
    <name type="scientific">Mytilus galloprovincialis</name>
    <name type="common">Mediterranean mussel</name>
    <dbReference type="NCBI Taxonomy" id="29158"/>
    <lineage>
        <taxon>Eukaryota</taxon>
        <taxon>Metazoa</taxon>
        <taxon>Spiralia</taxon>
        <taxon>Lophotrochozoa</taxon>
        <taxon>Mollusca</taxon>
        <taxon>Bivalvia</taxon>
        <taxon>Autobranchia</taxon>
        <taxon>Pteriomorphia</taxon>
        <taxon>Mytilida</taxon>
        <taxon>Mytiloidea</taxon>
        <taxon>Mytilidae</taxon>
        <taxon>Mytilinae</taxon>
        <taxon>Mytilus</taxon>
    </lineage>
</organism>